<evidence type="ECO:0000313" key="5">
    <source>
        <dbReference type="Proteomes" id="UP000710815"/>
    </source>
</evidence>
<feature type="domain" description="Glycosyl hydrolase family 95 N-terminal" evidence="1">
    <location>
        <begin position="6"/>
        <end position="252"/>
    </location>
</feature>
<dbReference type="EMBL" id="JAFEJT020000037">
    <property type="protein sequence ID" value="MCH9276393.1"/>
    <property type="molecule type" value="Genomic_DNA"/>
</dbReference>
<feature type="domain" description="Alpha fucosidase A-like C-terminal" evidence="2">
    <location>
        <begin position="684"/>
        <end position="740"/>
    </location>
</feature>
<dbReference type="Pfam" id="PF14498">
    <property type="entry name" value="Glyco_hyd_65N_2"/>
    <property type="match status" value="1"/>
</dbReference>
<dbReference type="PANTHER" id="PTHR31084">
    <property type="entry name" value="ALPHA-L-FUCOSIDASE 2"/>
    <property type="match status" value="1"/>
</dbReference>
<name>A0ABS9VWA0_9BIFI</name>
<reference evidence="4 5" key="2">
    <citation type="journal article" date="2021" name="Syst. Appl. Microbiol.">
        <title>Phylogenetic classification of ten novel species belonging to the genus Bifidobacterium comprising B. phasiani sp. nov., B. pongonis sp. nov., B. saguinibicoloris sp. nov., B. colobi sp. nov., B. simiiventris sp. nov., B. santillanense sp. nov., B. miconis sp. nov., B. amazonense sp. nov., B. pluvialisilvae sp. nov., and B. miconisargentati sp. nov.</title>
        <authorList>
            <person name="Lugli G.A."/>
            <person name="Calvete-Torre I."/>
            <person name="Alessandri G."/>
            <person name="Milani C."/>
            <person name="Turroni F."/>
            <person name="Laiolo P."/>
            <person name="Ossiprandi M.C."/>
            <person name="Margolles A."/>
            <person name="Ruiz L."/>
            <person name="Ventura M."/>
        </authorList>
    </citation>
    <scope>NUCLEOTIDE SEQUENCE [LARGE SCALE GENOMIC DNA]</scope>
    <source>
        <strain evidence="4 5">MA1</strain>
    </source>
</reference>
<evidence type="ECO:0000259" key="2">
    <source>
        <dbReference type="Pfam" id="PF21307"/>
    </source>
</evidence>
<dbReference type="Proteomes" id="UP000710815">
    <property type="component" value="Unassembled WGS sequence"/>
</dbReference>
<dbReference type="PIRSF" id="PIRSF007663">
    <property type="entry name" value="UCP007663"/>
    <property type="match status" value="1"/>
</dbReference>
<dbReference type="Pfam" id="PF21307">
    <property type="entry name" value="Glyco_hydro_95_C"/>
    <property type="match status" value="1"/>
</dbReference>
<gene>
    <name evidence="4" type="ORF">JS533_008960</name>
</gene>
<dbReference type="Gene3D" id="1.50.10.10">
    <property type="match status" value="1"/>
</dbReference>
<feature type="domain" description="Glycosyl hydrolase family 95 catalytic" evidence="3">
    <location>
        <begin position="270"/>
        <end position="678"/>
    </location>
</feature>
<comment type="caution">
    <text evidence="4">The sequence shown here is derived from an EMBL/GenBank/DDBJ whole genome shotgun (WGS) entry which is preliminary data.</text>
</comment>
<dbReference type="InterPro" id="IPR054363">
    <property type="entry name" value="GH95_cat"/>
</dbReference>
<dbReference type="InterPro" id="IPR016518">
    <property type="entry name" value="Alpha-L-fucosidase"/>
</dbReference>
<dbReference type="GO" id="GO:0016787">
    <property type="term" value="F:hydrolase activity"/>
    <property type="evidence" value="ECO:0007669"/>
    <property type="project" value="UniProtKB-KW"/>
</dbReference>
<protein>
    <submittedName>
        <fullName evidence="4">Glycoside hydrolase family 95 protein</fullName>
    </submittedName>
</protein>
<dbReference type="PANTHER" id="PTHR31084:SF0">
    <property type="entry name" value="ALPHA-L-FUCOSIDASE 2"/>
    <property type="match status" value="1"/>
</dbReference>
<keyword evidence="5" id="KW-1185">Reference proteome</keyword>
<dbReference type="SUPFAM" id="SSF48208">
    <property type="entry name" value="Six-hairpin glycosidases"/>
    <property type="match status" value="1"/>
</dbReference>
<dbReference type="InterPro" id="IPR049053">
    <property type="entry name" value="AFCA-like_C"/>
</dbReference>
<dbReference type="InterPro" id="IPR012341">
    <property type="entry name" value="6hp_glycosidase-like_sf"/>
</dbReference>
<evidence type="ECO:0000313" key="4">
    <source>
        <dbReference type="EMBL" id="MCH9276393.1"/>
    </source>
</evidence>
<dbReference type="Pfam" id="PF22124">
    <property type="entry name" value="Glyco_hydro_95_cat"/>
    <property type="match status" value="1"/>
</dbReference>
<evidence type="ECO:0000259" key="3">
    <source>
        <dbReference type="Pfam" id="PF22124"/>
    </source>
</evidence>
<evidence type="ECO:0000259" key="1">
    <source>
        <dbReference type="Pfam" id="PF14498"/>
    </source>
</evidence>
<sequence length="764" mass="84273">MTHTILFDTEARDWNEAIPVGNGFLGAMIHGGARREHLQINEDSVWSGGPMSRVNPDAARTVGRVRSLLLDGDIEGAQRLAERGLYAPVPDMRHYEPLGDVWIDVSDGNGGEEERLPTVRRGLNVDDAVAFVDRSRGDRTLHGECFASNPDDVLVYRIEPAAGVQASVSCTVTVSRNDVRNGLIWRCGGVAPVDGRTIRLYGVNGGDNGIGYEMAVRVLADGGTIERTGVTVDVTGARTVTILVSGRTTFRSADPAAWCAATLDAAERLGYERLRDRHVDDYRRLYDRGAIMFGDDLKDPALDSLPTPQRLRRVADGGTDIALWETYLAFGRYLLIASSRAGSLPATLQGIWNRDYEPAWGSKYTININAEMNYWFAERAGLGELHMPLLDHVHRMDARGREVARDMYGARGFVAHHNTDIWGDCAPQDACMPASIWPLGGAWLCLHIAEHYRYTRDRAFIERHFAMLRDAVLFFTDTMIRDADGYWAVGPSISPENTYRTDDGRDGVLCVGSTMDNQILRELFGQYLAIAHDLGRDGDGLAADVRDRLDGLRPTAIGPDGRIMEWPHDRTETEPGHRHFSPLFGLFPGREIRVDRTPELADAAAKFVAWRMDHGSGSSGWSKAWVIALYARMRDRDRVWANIVKLLTGSTLDNLFDNHPPFQIDGNFGAVAAMYETLFQDYGDEVFVLPALPKTLASGTVRGVVLEAGATADLTWRDGRVASLTLTGLRDGEVRLTGPDGTSLDIRFAAGQRIAVDPASLYGK</sequence>
<dbReference type="InterPro" id="IPR008928">
    <property type="entry name" value="6-hairpin_glycosidase_sf"/>
</dbReference>
<organism evidence="4 5">
    <name type="scientific">Bifidobacterium amazonense</name>
    <dbReference type="NCBI Taxonomy" id="2809027"/>
    <lineage>
        <taxon>Bacteria</taxon>
        <taxon>Bacillati</taxon>
        <taxon>Actinomycetota</taxon>
        <taxon>Actinomycetes</taxon>
        <taxon>Bifidobacteriales</taxon>
        <taxon>Bifidobacteriaceae</taxon>
        <taxon>Bifidobacterium</taxon>
    </lineage>
</organism>
<accession>A0ABS9VWA0</accession>
<dbReference type="RefSeq" id="WP_241514077.1">
    <property type="nucleotide sequence ID" value="NZ_JAFEJT020000037.1"/>
</dbReference>
<keyword evidence="4" id="KW-0378">Hydrolase</keyword>
<reference evidence="4 5" key="1">
    <citation type="journal article" date="2021" name="Environ. Microbiol.">
        <title>Genetic insights into the dark matter of the mammalian gut microbiota through targeted genome reconstruction.</title>
        <authorList>
            <person name="Lugli G.A."/>
            <person name="Alessandri G."/>
            <person name="Milani C."/>
            <person name="Viappiani A."/>
            <person name="Fontana F."/>
            <person name="Tarracchini C."/>
            <person name="Mancabelli L."/>
            <person name="Argentini C."/>
            <person name="Ruiz L."/>
            <person name="Margolles A."/>
            <person name="van Sinderen D."/>
            <person name="Turroni F."/>
            <person name="Ventura M."/>
        </authorList>
    </citation>
    <scope>NUCLEOTIDE SEQUENCE [LARGE SCALE GENOMIC DNA]</scope>
    <source>
        <strain evidence="4 5">MA1</strain>
    </source>
</reference>
<proteinExistence type="predicted"/>
<dbReference type="InterPro" id="IPR027414">
    <property type="entry name" value="GH95_N_dom"/>
</dbReference>